<evidence type="ECO:0000256" key="7">
    <source>
        <dbReference type="ARBA" id="ARBA00029483"/>
    </source>
</evidence>
<keyword evidence="11" id="KW-1185">Reference proteome</keyword>
<evidence type="ECO:0000256" key="9">
    <source>
        <dbReference type="ARBA" id="ARBA00030321"/>
    </source>
</evidence>
<keyword evidence="6" id="KW-0636">Prenylation</keyword>
<gene>
    <name evidence="10" type="ORF">N781_05195</name>
</gene>
<keyword evidence="4" id="KW-0178">Competence</keyword>
<dbReference type="EMBL" id="AVPE01000011">
    <property type="protein sequence ID" value="KGX91096.1"/>
    <property type="molecule type" value="Genomic_DNA"/>
</dbReference>
<name>A0A0A5GD11_9BACI</name>
<dbReference type="GO" id="GO:0030420">
    <property type="term" value="P:establishment of competence for transformation"/>
    <property type="evidence" value="ECO:0007669"/>
    <property type="project" value="UniProtKB-KW"/>
</dbReference>
<dbReference type="eggNOG" id="ENOG5031E8U">
    <property type="taxonomic scope" value="Bacteria"/>
</dbReference>
<dbReference type="AlphaFoldDB" id="A0A0A5GD11"/>
<proteinExistence type="predicted"/>
<keyword evidence="5" id="KW-0449">Lipoprotein</keyword>
<accession>A0A0A5GD11</accession>
<comment type="subunit">
    <text evidence="7">Interacts directly with the sensor histidine kinase ComP and stimulates its activity.</text>
</comment>
<evidence type="ECO:0000256" key="6">
    <source>
        <dbReference type="ARBA" id="ARBA00023289"/>
    </source>
</evidence>
<comment type="subcellular location">
    <subcellularLocation>
        <location evidence="1">Secreted</location>
    </subcellularLocation>
</comment>
<evidence type="ECO:0000256" key="2">
    <source>
        <dbReference type="ARBA" id="ARBA00022525"/>
    </source>
</evidence>
<dbReference type="Pfam" id="PF05952">
    <property type="entry name" value="ComX"/>
    <property type="match status" value="1"/>
</dbReference>
<sequence>MLQRIVETLTQNPGMVQKLQAGELNLVGISESEKTAILDVFQTEGQKERKQGMVYWK</sequence>
<dbReference type="GO" id="GO:0005576">
    <property type="term" value="C:extracellular region"/>
    <property type="evidence" value="ECO:0007669"/>
    <property type="project" value="UniProtKB-SubCell"/>
</dbReference>
<evidence type="ECO:0000313" key="10">
    <source>
        <dbReference type="EMBL" id="KGX91096.1"/>
    </source>
</evidence>
<dbReference type="GO" id="GO:0005186">
    <property type="term" value="F:pheromone activity"/>
    <property type="evidence" value="ECO:0007669"/>
    <property type="project" value="UniProtKB-KW"/>
</dbReference>
<dbReference type="InterPro" id="IPR009233">
    <property type="entry name" value="Competence_ComX_Bacillus"/>
</dbReference>
<dbReference type="STRING" id="1385510.GCA_000425205_02618"/>
<reference evidence="10 11" key="1">
    <citation type="submission" date="2013-08" db="EMBL/GenBank/DDBJ databases">
        <authorList>
            <person name="Huang J."/>
            <person name="Wang G."/>
        </authorList>
    </citation>
    <scope>NUCLEOTIDE SEQUENCE [LARGE SCALE GENOMIC DNA]</scope>
    <source>
        <strain evidence="10 11">JSM 076056</strain>
    </source>
</reference>
<keyword evidence="3" id="KW-0588">Pheromone</keyword>
<evidence type="ECO:0000256" key="5">
    <source>
        <dbReference type="ARBA" id="ARBA00023288"/>
    </source>
</evidence>
<protein>
    <recommendedName>
        <fullName evidence="8">ComX pheromone</fullName>
    </recommendedName>
    <alternativeName>
        <fullName evidence="9">Competence pheromone</fullName>
    </alternativeName>
</protein>
<evidence type="ECO:0000256" key="3">
    <source>
        <dbReference type="ARBA" id="ARBA00023044"/>
    </source>
</evidence>
<keyword evidence="2" id="KW-0964">Secreted</keyword>
<evidence type="ECO:0000313" key="11">
    <source>
        <dbReference type="Proteomes" id="UP000030528"/>
    </source>
</evidence>
<evidence type="ECO:0000256" key="1">
    <source>
        <dbReference type="ARBA" id="ARBA00004613"/>
    </source>
</evidence>
<comment type="caution">
    <text evidence="10">The sequence shown here is derived from an EMBL/GenBank/DDBJ whole genome shotgun (WGS) entry which is preliminary data.</text>
</comment>
<dbReference type="OrthoDB" id="2691991at2"/>
<dbReference type="RefSeq" id="WP_154655237.1">
    <property type="nucleotide sequence ID" value="NZ_AULI01000011.1"/>
</dbReference>
<evidence type="ECO:0000256" key="4">
    <source>
        <dbReference type="ARBA" id="ARBA00023287"/>
    </source>
</evidence>
<dbReference type="Proteomes" id="UP000030528">
    <property type="component" value="Unassembled WGS sequence"/>
</dbReference>
<organism evidence="10 11">
    <name type="scientific">Pontibacillus halophilus JSM 076056 = DSM 19796</name>
    <dbReference type="NCBI Taxonomy" id="1385510"/>
    <lineage>
        <taxon>Bacteria</taxon>
        <taxon>Bacillati</taxon>
        <taxon>Bacillota</taxon>
        <taxon>Bacilli</taxon>
        <taxon>Bacillales</taxon>
        <taxon>Bacillaceae</taxon>
        <taxon>Pontibacillus</taxon>
    </lineage>
</organism>
<evidence type="ECO:0000256" key="8">
    <source>
        <dbReference type="ARBA" id="ARBA00029545"/>
    </source>
</evidence>